<dbReference type="GO" id="GO:0004777">
    <property type="term" value="F:succinate-semialdehyde dehydrogenase (NAD+) activity"/>
    <property type="evidence" value="ECO:0007669"/>
    <property type="project" value="TreeGrafter"/>
</dbReference>
<evidence type="ECO:0000313" key="3">
    <source>
        <dbReference type="EMBL" id="SDY94292.1"/>
    </source>
</evidence>
<dbReference type="InterPro" id="IPR015590">
    <property type="entry name" value="Aldehyde_DH_dom"/>
</dbReference>
<protein>
    <submittedName>
        <fullName evidence="3">Succinate-semialdehyde dehydrogenase / glutarate-semialdehyde dehydrogenase</fullName>
    </submittedName>
</protein>
<evidence type="ECO:0000259" key="2">
    <source>
        <dbReference type="Pfam" id="PF00171"/>
    </source>
</evidence>
<proteinExistence type="predicted"/>
<sequence length="74" mass="7736">MSQTTEDVGIYRQSTPSALGLDPETGGEPLDRDGAFSPPTVLTDVPDDSPAARGELFSPVAAVFRVDDESEAIA</sequence>
<organism evidence="3 4">
    <name type="scientific">Halopenitus persicus</name>
    <dbReference type="NCBI Taxonomy" id="1048396"/>
    <lineage>
        <taxon>Archaea</taxon>
        <taxon>Methanobacteriati</taxon>
        <taxon>Methanobacteriota</taxon>
        <taxon>Stenosarchaea group</taxon>
        <taxon>Halobacteria</taxon>
        <taxon>Halobacteriales</taxon>
        <taxon>Haloferacaceae</taxon>
        <taxon>Halopenitus</taxon>
    </lineage>
</organism>
<dbReference type="Proteomes" id="UP000199079">
    <property type="component" value="Unassembled WGS sequence"/>
</dbReference>
<dbReference type="InterPro" id="IPR016161">
    <property type="entry name" value="Ald_DH/histidinol_DH"/>
</dbReference>
<feature type="region of interest" description="Disordered" evidence="1">
    <location>
        <begin position="1"/>
        <end position="53"/>
    </location>
</feature>
<evidence type="ECO:0000313" key="4">
    <source>
        <dbReference type="Proteomes" id="UP000199079"/>
    </source>
</evidence>
<dbReference type="Pfam" id="PF00171">
    <property type="entry name" value="Aldedh"/>
    <property type="match status" value="1"/>
</dbReference>
<feature type="compositionally biased region" description="Polar residues" evidence="1">
    <location>
        <begin position="1"/>
        <end position="17"/>
    </location>
</feature>
<dbReference type="SUPFAM" id="SSF53720">
    <property type="entry name" value="ALDH-like"/>
    <property type="match status" value="1"/>
</dbReference>
<dbReference type="InterPro" id="IPR016163">
    <property type="entry name" value="Ald_DH_C"/>
</dbReference>
<dbReference type="PANTHER" id="PTHR43217">
    <property type="entry name" value="SUCCINATE SEMIALDEHYDE DEHYDROGENASE [NAD(P)+] SAD"/>
    <property type="match status" value="1"/>
</dbReference>
<feature type="domain" description="Aldehyde dehydrogenase" evidence="2">
    <location>
        <begin position="20"/>
        <end position="74"/>
    </location>
</feature>
<keyword evidence="4" id="KW-1185">Reference proteome</keyword>
<dbReference type="PANTHER" id="PTHR43217:SF1">
    <property type="entry name" value="SUCCINATE SEMIALDEHYDE DEHYDROGENASE [NAD(P)+] SAD"/>
    <property type="match status" value="1"/>
</dbReference>
<reference evidence="4" key="1">
    <citation type="submission" date="2016-10" db="EMBL/GenBank/DDBJ databases">
        <authorList>
            <person name="Varghese N."/>
            <person name="Submissions S."/>
        </authorList>
    </citation>
    <scope>NUCLEOTIDE SEQUENCE [LARGE SCALE GENOMIC DNA]</scope>
    <source>
        <strain evidence="4">DC30,IBRC 10041,KCTC 4046</strain>
    </source>
</reference>
<dbReference type="AlphaFoldDB" id="A0A1H3NZG1"/>
<gene>
    <name evidence="3" type="ORF">SAMN05216564_11713</name>
</gene>
<evidence type="ECO:0000256" key="1">
    <source>
        <dbReference type="SAM" id="MobiDB-lite"/>
    </source>
</evidence>
<dbReference type="InterPro" id="IPR047110">
    <property type="entry name" value="GABD/Sad-like"/>
</dbReference>
<accession>A0A1H3NZG1</accession>
<dbReference type="EMBL" id="FNPC01000017">
    <property type="protein sequence ID" value="SDY94292.1"/>
    <property type="molecule type" value="Genomic_DNA"/>
</dbReference>
<dbReference type="Gene3D" id="3.40.309.10">
    <property type="entry name" value="Aldehyde Dehydrogenase, Chain A, domain 2"/>
    <property type="match status" value="1"/>
</dbReference>
<name>A0A1H3NZG1_9EURY</name>